<dbReference type="InterPro" id="IPR000782">
    <property type="entry name" value="FAS1_domain"/>
</dbReference>
<dbReference type="Gene3D" id="2.30.180.10">
    <property type="entry name" value="FAS1 domain"/>
    <property type="match status" value="1"/>
</dbReference>
<evidence type="ECO:0000256" key="2">
    <source>
        <dbReference type="SAM" id="SignalP"/>
    </source>
</evidence>
<feature type="region of interest" description="Disordered" evidence="1">
    <location>
        <begin position="232"/>
        <end position="264"/>
    </location>
</feature>
<dbReference type="PROSITE" id="PS50213">
    <property type="entry name" value="FAS1"/>
    <property type="match status" value="1"/>
</dbReference>
<evidence type="ECO:0000313" key="4">
    <source>
        <dbReference type="EMBL" id="KXS17022.1"/>
    </source>
</evidence>
<evidence type="ECO:0000256" key="1">
    <source>
        <dbReference type="SAM" id="MobiDB-lite"/>
    </source>
</evidence>
<evidence type="ECO:0000259" key="3">
    <source>
        <dbReference type="PROSITE" id="PS50213"/>
    </source>
</evidence>
<dbReference type="SUPFAM" id="SSF82153">
    <property type="entry name" value="FAS1 domain"/>
    <property type="match status" value="1"/>
</dbReference>
<keyword evidence="5" id="KW-1185">Reference proteome</keyword>
<feature type="chain" id="PRO_5007296262" description="FAS1 domain-containing protein" evidence="2">
    <location>
        <begin position="25"/>
        <end position="284"/>
    </location>
</feature>
<gene>
    <name evidence="4" type="ORF">M427DRAFT_30829</name>
</gene>
<keyword evidence="2" id="KW-0732">Signal</keyword>
<evidence type="ECO:0000313" key="5">
    <source>
        <dbReference type="Proteomes" id="UP000070544"/>
    </source>
</evidence>
<name>A0A139AJR6_GONPJ</name>
<feature type="compositionally biased region" description="Low complexity" evidence="1">
    <location>
        <begin position="255"/>
        <end position="264"/>
    </location>
</feature>
<protein>
    <recommendedName>
        <fullName evidence="3">FAS1 domain-containing protein</fullName>
    </recommendedName>
</protein>
<reference evidence="4 5" key="1">
    <citation type="journal article" date="2015" name="Genome Biol. Evol.">
        <title>Phylogenomic analyses indicate that early fungi evolved digesting cell walls of algal ancestors of land plants.</title>
        <authorList>
            <person name="Chang Y."/>
            <person name="Wang S."/>
            <person name="Sekimoto S."/>
            <person name="Aerts A.L."/>
            <person name="Choi C."/>
            <person name="Clum A."/>
            <person name="LaButti K.M."/>
            <person name="Lindquist E.A."/>
            <person name="Yee Ngan C."/>
            <person name="Ohm R.A."/>
            <person name="Salamov A.A."/>
            <person name="Grigoriev I.V."/>
            <person name="Spatafora J.W."/>
            <person name="Berbee M.L."/>
        </authorList>
    </citation>
    <scope>NUCLEOTIDE SEQUENCE [LARGE SCALE GENOMIC DNA]</scope>
    <source>
        <strain evidence="4 5">JEL478</strain>
    </source>
</reference>
<feature type="compositionally biased region" description="Gly residues" evidence="1">
    <location>
        <begin position="241"/>
        <end position="254"/>
    </location>
</feature>
<dbReference type="Proteomes" id="UP000070544">
    <property type="component" value="Unassembled WGS sequence"/>
</dbReference>
<dbReference type="EMBL" id="KQ965749">
    <property type="protein sequence ID" value="KXS17022.1"/>
    <property type="molecule type" value="Genomic_DNA"/>
</dbReference>
<feature type="domain" description="FAS1" evidence="3">
    <location>
        <begin position="46"/>
        <end position="184"/>
    </location>
</feature>
<proteinExistence type="predicted"/>
<accession>A0A139AJR6</accession>
<organism evidence="4 5">
    <name type="scientific">Gonapodya prolifera (strain JEL478)</name>
    <name type="common">Monoblepharis prolifera</name>
    <dbReference type="NCBI Taxonomy" id="1344416"/>
    <lineage>
        <taxon>Eukaryota</taxon>
        <taxon>Fungi</taxon>
        <taxon>Fungi incertae sedis</taxon>
        <taxon>Chytridiomycota</taxon>
        <taxon>Chytridiomycota incertae sedis</taxon>
        <taxon>Monoblepharidomycetes</taxon>
        <taxon>Monoblepharidales</taxon>
        <taxon>Gonapodyaceae</taxon>
        <taxon>Gonapodya</taxon>
    </lineage>
</organism>
<dbReference type="AlphaFoldDB" id="A0A139AJR6"/>
<sequence length="284" mass="28680">MTVRALTQLAALCFLLIILLSTAAAPLRQRSIYYQLIKRQAASASHDSIVDALTANGNFSTFLSLLPALETIDPNSTSLISAAEANVTAFLSLDPALISVINSTTGFTLLGAGLLEHHVVNGTYFRKDIPVGTTSLQDILGLPLNVTKFPDNATIYVGGAQVVVPDVNSSSQPGVVVHGIDSVLNPFAELGLAGASPSVTFVSATPTVTSGIMTPPTAPPTPMISITTLPPQPTVAPGSPPIGGGPGSTGGGPGSIAPGSGSTATVGTAVVTTTLPIFVTTVTQ</sequence>
<feature type="signal peptide" evidence="2">
    <location>
        <begin position="1"/>
        <end position="24"/>
    </location>
</feature>
<dbReference type="Pfam" id="PF02469">
    <property type="entry name" value="Fasciclin"/>
    <property type="match status" value="1"/>
</dbReference>
<dbReference type="InterPro" id="IPR036378">
    <property type="entry name" value="FAS1_dom_sf"/>
</dbReference>